<keyword evidence="1" id="KW-0732">Signal</keyword>
<evidence type="ECO:0000313" key="4">
    <source>
        <dbReference type="EMBL" id="PXX96060.1"/>
    </source>
</evidence>
<comment type="caution">
    <text evidence="4">The sequence shown here is derived from an EMBL/GenBank/DDBJ whole genome shotgun (WGS) entry which is preliminary data.</text>
</comment>
<dbReference type="Pfam" id="PF00149">
    <property type="entry name" value="Metallophos"/>
    <property type="match status" value="1"/>
</dbReference>
<dbReference type="PANTHER" id="PTHR11575:SF24">
    <property type="entry name" value="5'-NUCLEOTIDASE"/>
    <property type="match status" value="1"/>
</dbReference>
<protein>
    <recommendedName>
        <fullName evidence="6">5'-Nucleotidase C-terminal domain-containing protein</fullName>
    </recommendedName>
</protein>
<evidence type="ECO:0008006" key="6">
    <source>
        <dbReference type="Google" id="ProtNLM"/>
    </source>
</evidence>
<feature type="domain" description="5'-Nucleotidase C-terminal" evidence="3">
    <location>
        <begin position="304"/>
        <end position="428"/>
    </location>
</feature>
<dbReference type="InterPro" id="IPR006179">
    <property type="entry name" value="5_nucleotidase/apyrase"/>
</dbReference>
<dbReference type="InterPro" id="IPR036907">
    <property type="entry name" value="5'-Nucleotdase_C_sf"/>
</dbReference>
<evidence type="ECO:0000313" key="5">
    <source>
        <dbReference type="Proteomes" id="UP000248079"/>
    </source>
</evidence>
<dbReference type="Pfam" id="PF02872">
    <property type="entry name" value="5_nucleotid_C"/>
    <property type="match status" value="1"/>
</dbReference>
<dbReference type="AlphaFoldDB" id="A0A2V3ZSF8"/>
<dbReference type="SUPFAM" id="SSF55816">
    <property type="entry name" value="5'-nucleotidase (syn. UDP-sugar hydrolase), C-terminal domain"/>
    <property type="match status" value="1"/>
</dbReference>
<keyword evidence="5" id="KW-1185">Reference proteome</keyword>
<dbReference type="GO" id="GO:0009166">
    <property type="term" value="P:nucleotide catabolic process"/>
    <property type="evidence" value="ECO:0007669"/>
    <property type="project" value="InterPro"/>
</dbReference>
<dbReference type="EMBL" id="QFLI01000013">
    <property type="protein sequence ID" value="PXX96060.1"/>
    <property type="molecule type" value="Genomic_DNA"/>
</dbReference>
<dbReference type="OrthoDB" id="9801679at2"/>
<dbReference type="Gene3D" id="3.90.780.10">
    <property type="entry name" value="5'-Nucleotidase, C-terminal domain"/>
    <property type="match status" value="1"/>
</dbReference>
<evidence type="ECO:0000256" key="1">
    <source>
        <dbReference type="ARBA" id="ARBA00022729"/>
    </source>
</evidence>
<evidence type="ECO:0000259" key="3">
    <source>
        <dbReference type="Pfam" id="PF02872"/>
    </source>
</evidence>
<organism evidence="4 5">
    <name type="scientific">Marinifilum breve</name>
    <dbReference type="NCBI Taxonomy" id="2184082"/>
    <lineage>
        <taxon>Bacteria</taxon>
        <taxon>Pseudomonadati</taxon>
        <taxon>Bacteroidota</taxon>
        <taxon>Bacteroidia</taxon>
        <taxon>Marinilabiliales</taxon>
        <taxon>Marinifilaceae</taxon>
    </lineage>
</organism>
<proteinExistence type="predicted"/>
<dbReference type="Gene3D" id="3.60.21.10">
    <property type="match status" value="1"/>
</dbReference>
<dbReference type="GO" id="GO:0016787">
    <property type="term" value="F:hydrolase activity"/>
    <property type="evidence" value="ECO:0007669"/>
    <property type="project" value="InterPro"/>
</dbReference>
<reference evidence="4 5" key="1">
    <citation type="submission" date="2018-05" db="EMBL/GenBank/DDBJ databases">
        <title>Marinifilum breve JC075T sp. nov., a marine bacterium isolated from Yongle Blue Hole in the South China Sea.</title>
        <authorList>
            <person name="Fu T."/>
        </authorList>
    </citation>
    <scope>NUCLEOTIDE SEQUENCE [LARGE SCALE GENOMIC DNA]</scope>
    <source>
        <strain evidence="4 5">JC075</strain>
    </source>
</reference>
<evidence type="ECO:0000259" key="2">
    <source>
        <dbReference type="Pfam" id="PF00149"/>
    </source>
</evidence>
<feature type="domain" description="Calcineurin-like phosphoesterase" evidence="2">
    <location>
        <begin position="24"/>
        <end position="217"/>
    </location>
</feature>
<dbReference type="RefSeq" id="WP_110363420.1">
    <property type="nucleotide sequence ID" value="NZ_QFLI01000013.1"/>
</dbReference>
<dbReference type="InterPro" id="IPR029052">
    <property type="entry name" value="Metallo-depent_PP-like"/>
</dbReference>
<dbReference type="SUPFAM" id="SSF56300">
    <property type="entry name" value="Metallo-dependent phosphatases"/>
    <property type="match status" value="1"/>
</dbReference>
<dbReference type="PANTHER" id="PTHR11575">
    <property type="entry name" value="5'-NUCLEOTIDASE-RELATED"/>
    <property type="match status" value="1"/>
</dbReference>
<name>A0A2V3ZSF8_9BACT</name>
<accession>A0A2V3ZSF8</accession>
<dbReference type="InterPro" id="IPR004843">
    <property type="entry name" value="Calcineurin-like_PHP"/>
</dbReference>
<dbReference type="InterPro" id="IPR008334">
    <property type="entry name" value="5'-Nucleotdase_C"/>
</dbReference>
<gene>
    <name evidence="4" type="ORF">DF185_21130</name>
</gene>
<sequence length="474" mass="53457">MHRSIILLLLLLVNINLSAQNVDILYFTDAHRIFPVDDVEGGRGGVARLKTIVDESKSDNSNTLVIHGGDLCGGVLFGGMYKGLPMIEAFNEIPVDICNFGQHEFDFGVDHTLELLSKSKSQWFSSNLKNRDGDTFANLPNYLIKKMGEIRIAFIGLTDAMNSTMKSNRVIQEDLSVAISELIEELQNVDFLIAITQADLETNRKLLEQFPDIDLVLTEEQYEYESNVFYKGNKPIVATAGNMSSVAKISLQKDERPLIDIIPLDKNIASEKYLRDMEIFYKKDMELKLAEKISYLEVPLNFRDGITKESAAGNLVSDAYKEWHKSDVGLINGGGIRADIPKGDFTLKSARSLLPFGNKICQILIKGKELKSLLKKYAGNTKGQLIHVSGISYQYDQKTDSIQVKWKDKVLPDDELLTVSLNNYFLKKLDVECDVLIDETDANAKEDYEVLRQYCKKQKALHPKVQGRFVIVRE</sequence>
<dbReference type="Proteomes" id="UP000248079">
    <property type="component" value="Unassembled WGS sequence"/>
</dbReference>